<dbReference type="GO" id="GO:0003684">
    <property type="term" value="F:damaged DNA binding"/>
    <property type="evidence" value="ECO:0007669"/>
    <property type="project" value="UniProtKB-UniRule"/>
</dbReference>
<comment type="similarity">
    <text evidence="1 9 10">Belongs to the DNA mismatch repair MutS family.</text>
</comment>
<dbReference type="CDD" id="cd03284">
    <property type="entry name" value="ABC_MutS1"/>
    <property type="match status" value="1"/>
</dbReference>
<dbReference type="PIRSF" id="PIRSF037677">
    <property type="entry name" value="DNA_mis_repair_Msh6"/>
    <property type="match status" value="1"/>
</dbReference>
<dbReference type="InterPro" id="IPR007695">
    <property type="entry name" value="DNA_mismatch_repair_MutS-lik_N"/>
</dbReference>
<dbReference type="InterPro" id="IPR036187">
    <property type="entry name" value="DNA_mismatch_repair_MutS_sf"/>
</dbReference>
<feature type="domain" description="DNA mismatch repair proteins mutS family" evidence="11">
    <location>
        <begin position="691"/>
        <end position="707"/>
    </location>
</feature>
<dbReference type="InterPro" id="IPR005748">
    <property type="entry name" value="DNA_mismatch_repair_MutS"/>
</dbReference>
<organism evidence="12 13">
    <name type="scientific">Nonlabens ponticola</name>
    <dbReference type="NCBI Taxonomy" id="2496866"/>
    <lineage>
        <taxon>Bacteria</taxon>
        <taxon>Pseudomonadati</taxon>
        <taxon>Bacteroidota</taxon>
        <taxon>Flavobacteriia</taxon>
        <taxon>Flavobacteriales</taxon>
        <taxon>Flavobacteriaceae</taxon>
        <taxon>Nonlabens</taxon>
    </lineage>
</organism>
<dbReference type="InterPro" id="IPR016151">
    <property type="entry name" value="DNA_mismatch_repair_MutS_N"/>
</dbReference>
<dbReference type="Proteomes" id="UP000279600">
    <property type="component" value="Chromosome"/>
</dbReference>
<evidence type="ECO:0000256" key="3">
    <source>
        <dbReference type="ARBA" id="ARBA00022741"/>
    </source>
</evidence>
<dbReference type="InterPro" id="IPR007861">
    <property type="entry name" value="DNA_mismatch_repair_MutS_clamp"/>
</dbReference>
<dbReference type="EMBL" id="CP034549">
    <property type="protein sequence ID" value="AZQ43001.1"/>
    <property type="molecule type" value="Genomic_DNA"/>
</dbReference>
<evidence type="ECO:0000256" key="9">
    <source>
        <dbReference type="HAMAP-Rule" id="MF_00096"/>
    </source>
</evidence>
<dbReference type="InterPro" id="IPR036678">
    <property type="entry name" value="MutS_con_dom_sf"/>
</dbReference>
<dbReference type="GO" id="GO:0030983">
    <property type="term" value="F:mismatched DNA binding"/>
    <property type="evidence" value="ECO:0007669"/>
    <property type="project" value="InterPro"/>
</dbReference>
<dbReference type="NCBIfam" id="TIGR01070">
    <property type="entry name" value="mutS1"/>
    <property type="match status" value="1"/>
</dbReference>
<dbReference type="FunFam" id="1.10.1420.10:FF:000001">
    <property type="entry name" value="DNA mismatch repair protein MutS"/>
    <property type="match status" value="1"/>
</dbReference>
<evidence type="ECO:0000256" key="7">
    <source>
        <dbReference type="ARBA" id="ARBA00023204"/>
    </source>
</evidence>
<dbReference type="FunFam" id="3.40.1170.10:FF:000001">
    <property type="entry name" value="DNA mismatch repair protein MutS"/>
    <property type="match status" value="1"/>
</dbReference>
<dbReference type="Pfam" id="PF05188">
    <property type="entry name" value="MutS_II"/>
    <property type="match status" value="1"/>
</dbReference>
<feature type="binding site" evidence="9">
    <location>
        <begin position="617"/>
        <end position="624"/>
    </location>
    <ligand>
        <name>ATP</name>
        <dbReference type="ChEBI" id="CHEBI:30616"/>
    </ligand>
</feature>
<dbReference type="NCBIfam" id="NF003810">
    <property type="entry name" value="PRK05399.1"/>
    <property type="match status" value="1"/>
</dbReference>
<dbReference type="SMART" id="SM00534">
    <property type="entry name" value="MUTSac"/>
    <property type="match status" value="1"/>
</dbReference>
<keyword evidence="3 9" id="KW-0547">Nucleotide-binding</keyword>
<evidence type="ECO:0000256" key="5">
    <source>
        <dbReference type="ARBA" id="ARBA00022840"/>
    </source>
</evidence>
<dbReference type="InterPro" id="IPR000432">
    <property type="entry name" value="DNA_mismatch_repair_MutS_C"/>
</dbReference>
<evidence type="ECO:0000256" key="6">
    <source>
        <dbReference type="ARBA" id="ARBA00023125"/>
    </source>
</evidence>
<dbReference type="GO" id="GO:0005829">
    <property type="term" value="C:cytosol"/>
    <property type="evidence" value="ECO:0007669"/>
    <property type="project" value="TreeGrafter"/>
</dbReference>
<keyword evidence="13" id="KW-1185">Reference proteome</keyword>
<dbReference type="Gene3D" id="3.40.50.300">
    <property type="entry name" value="P-loop containing nucleotide triphosphate hydrolases"/>
    <property type="match status" value="1"/>
</dbReference>
<dbReference type="FunFam" id="3.40.50.300:FF:000870">
    <property type="entry name" value="MutS protein homolog 4"/>
    <property type="match status" value="1"/>
</dbReference>
<sequence length="872" mass="98668">MAAKSKKVTPLMQQYNKIKVKYPDALLLFRVGDFYETFGEDAVKTARILNIVLTNRNNGGERTELAGFPHHSLNTYLPKLVRAGERVAICDQLEDPKQTKKIVKRGVTELITPGVSLNDEVLQSRSNNFLAAVTLSRKQYGIAFLDISTGEFLVSQGTREEVDKLLQNFQPSEVLVSRSDKKNLAQDFPYDLPFFYLEDWIFQIDYTRESLLKQFKVNSLKGFGIEKLDEGIVAAGSILHYLAETQHDKLDHIVNISRIEDDSYVWMDRFTVRNLELYQSLNTGAVTLLDVIDKTTTPMGGRLLKRWLAFPLKDKKEIEKRHEIVQFFHDHTEQKESIKTALKRMNDLERLISKVAVGKICPREVVQLKNSLESIVPVKEAAQAASNKSLQFLGERLHPCQHLVSHIKQSLDEQAPVNILKGKTIASGYNPELDELRGLATSGKDYLDKMLERHCEETGISSLKISSNNVFGYYIEVRNSHKDKVPESWTRKQTLVNAERYITDELKEYEAKILGAEERIHALQQELFEGVVKKIMPFIKAIQENAHLIGQLDCLISFADLAVLSKYTRPEILDSAGLVISNGRHPVIEKMLPADKPYIPNDVSLDQDSQQIIMITGPNMSGKSAILRQTALIVLLAQIGSFVPADEVQMGIVDKIFTRVGASDNISQGESTFMTEMNESASILNNISERSLVLLDEIGRGTSTYDGISIAWAITEYLHEHPYKPKTLFATHYHELNEMTDQFERIKNFNVQVKELKDKVLFMRKLVAGGSHHSFGIHVAKMAGMPQQVIAKANKLLKRLEKSNKQEENTSGLKAIQEEEMQLSFFNLDDPLLENIKNEILQTDINTLTPVEALMKLNEIKRMLTGKDQATG</sequence>
<dbReference type="Gene3D" id="1.10.1420.10">
    <property type="match status" value="2"/>
</dbReference>
<dbReference type="InterPro" id="IPR017261">
    <property type="entry name" value="DNA_mismatch_repair_MutS/MSH"/>
</dbReference>
<dbReference type="Gene3D" id="3.30.420.110">
    <property type="entry name" value="MutS, connector domain"/>
    <property type="match status" value="1"/>
</dbReference>
<dbReference type="AlphaFoldDB" id="A0A3S9MUZ6"/>
<accession>A0A3S9MUZ6</accession>
<dbReference type="InterPro" id="IPR007860">
    <property type="entry name" value="DNA_mmatch_repair_MutS_con_dom"/>
</dbReference>
<dbReference type="SMART" id="SM00533">
    <property type="entry name" value="MUTSd"/>
    <property type="match status" value="1"/>
</dbReference>
<evidence type="ECO:0000256" key="4">
    <source>
        <dbReference type="ARBA" id="ARBA00022763"/>
    </source>
</evidence>
<comment type="function">
    <text evidence="8 9">This protein is involved in the repair of mismatches in DNA. It is possible that it carries out the mismatch recognition step. This protein has a weak ATPase activity.</text>
</comment>
<dbReference type="HAMAP" id="MF_00096">
    <property type="entry name" value="MutS"/>
    <property type="match status" value="1"/>
</dbReference>
<dbReference type="OrthoDB" id="9802448at2"/>
<keyword evidence="6 9" id="KW-0238">DNA-binding</keyword>
<evidence type="ECO:0000256" key="2">
    <source>
        <dbReference type="ARBA" id="ARBA00021982"/>
    </source>
</evidence>
<dbReference type="GO" id="GO:0005524">
    <property type="term" value="F:ATP binding"/>
    <property type="evidence" value="ECO:0007669"/>
    <property type="project" value="UniProtKB-UniRule"/>
</dbReference>
<evidence type="ECO:0000256" key="8">
    <source>
        <dbReference type="ARBA" id="ARBA00024647"/>
    </source>
</evidence>
<name>A0A3S9MUZ6_9FLAO</name>
<dbReference type="PROSITE" id="PS00486">
    <property type="entry name" value="DNA_MISMATCH_REPAIR_2"/>
    <property type="match status" value="1"/>
</dbReference>
<keyword evidence="4 9" id="KW-0227">DNA damage</keyword>
<dbReference type="InterPro" id="IPR027417">
    <property type="entry name" value="P-loop_NTPase"/>
</dbReference>
<evidence type="ECO:0000256" key="1">
    <source>
        <dbReference type="ARBA" id="ARBA00006271"/>
    </source>
</evidence>
<dbReference type="Pfam" id="PF05192">
    <property type="entry name" value="MutS_III"/>
    <property type="match status" value="1"/>
</dbReference>
<dbReference type="Pfam" id="PF05190">
    <property type="entry name" value="MutS_IV"/>
    <property type="match status" value="1"/>
</dbReference>
<dbReference type="SUPFAM" id="SSF48334">
    <property type="entry name" value="DNA repair protein MutS, domain III"/>
    <property type="match status" value="1"/>
</dbReference>
<evidence type="ECO:0000256" key="10">
    <source>
        <dbReference type="RuleBase" id="RU003756"/>
    </source>
</evidence>
<gene>
    <name evidence="9 12" type="primary">mutS</name>
    <name evidence="12" type="ORF">EJ995_01660</name>
</gene>
<keyword evidence="5 9" id="KW-0067">ATP-binding</keyword>
<dbReference type="GO" id="GO:0140664">
    <property type="term" value="F:ATP-dependent DNA damage sensor activity"/>
    <property type="evidence" value="ECO:0007669"/>
    <property type="project" value="InterPro"/>
</dbReference>
<dbReference type="InterPro" id="IPR045076">
    <property type="entry name" value="MutS"/>
</dbReference>
<protein>
    <recommendedName>
        <fullName evidence="2 9">DNA mismatch repair protein MutS</fullName>
    </recommendedName>
</protein>
<dbReference type="SUPFAM" id="SSF52540">
    <property type="entry name" value="P-loop containing nucleoside triphosphate hydrolases"/>
    <property type="match status" value="1"/>
</dbReference>
<keyword evidence="7 9" id="KW-0234">DNA repair</keyword>
<dbReference type="SUPFAM" id="SSF55271">
    <property type="entry name" value="DNA repair protein MutS, domain I"/>
    <property type="match status" value="1"/>
</dbReference>
<dbReference type="RefSeq" id="WP_126444983.1">
    <property type="nucleotide sequence ID" value="NZ_CP034549.1"/>
</dbReference>
<evidence type="ECO:0000313" key="13">
    <source>
        <dbReference type="Proteomes" id="UP000279600"/>
    </source>
</evidence>
<dbReference type="Pfam" id="PF00488">
    <property type="entry name" value="MutS_V"/>
    <property type="match status" value="1"/>
</dbReference>
<dbReference type="Pfam" id="PF01624">
    <property type="entry name" value="MutS_I"/>
    <property type="match status" value="1"/>
</dbReference>
<proteinExistence type="inferred from homology"/>
<evidence type="ECO:0000313" key="12">
    <source>
        <dbReference type="EMBL" id="AZQ43001.1"/>
    </source>
</evidence>
<dbReference type="PANTHER" id="PTHR11361:SF34">
    <property type="entry name" value="DNA MISMATCH REPAIR PROTEIN MSH1, MITOCHONDRIAL"/>
    <property type="match status" value="1"/>
</dbReference>
<dbReference type="InterPro" id="IPR007696">
    <property type="entry name" value="DNA_mismatch_repair_MutS_core"/>
</dbReference>
<dbReference type="PANTHER" id="PTHR11361">
    <property type="entry name" value="DNA MISMATCH REPAIR PROTEIN MUTS FAMILY MEMBER"/>
    <property type="match status" value="1"/>
</dbReference>
<dbReference type="GO" id="GO:0006298">
    <property type="term" value="P:mismatch repair"/>
    <property type="evidence" value="ECO:0007669"/>
    <property type="project" value="UniProtKB-UniRule"/>
</dbReference>
<reference evidence="12 13" key="1">
    <citation type="submission" date="2018-12" db="EMBL/GenBank/DDBJ databases">
        <title>Complete genome of Nonlabens sp. MJ115.</title>
        <authorList>
            <person name="Choi H.S."/>
            <person name="Jung J."/>
        </authorList>
    </citation>
    <scope>NUCLEOTIDE SEQUENCE [LARGE SCALE GENOMIC DNA]</scope>
    <source>
        <strain evidence="12 13">MJ115</strain>
    </source>
</reference>
<evidence type="ECO:0000259" key="11">
    <source>
        <dbReference type="PROSITE" id="PS00486"/>
    </source>
</evidence>
<dbReference type="SUPFAM" id="SSF53150">
    <property type="entry name" value="DNA repair protein MutS, domain II"/>
    <property type="match status" value="1"/>
</dbReference>
<dbReference type="Gene3D" id="3.40.1170.10">
    <property type="entry name" value="DNA repair protein MutS, domain I"/>
    <property type="match status" value="1"/>
</dbReference>
<dbReference type="KEGG" id="noj:EJ995_01660"/>